<accession>A0A8J5RAS8</accession>
<protein>
    <submittedName>
        <fullName evidence="2">Uncharacterized protein</fullName>
    </submittedName>
</protein>
<organism evidence="2 3">
    <name type="scientific">Zizania palustris</name>
    <name type="common">Northern wild rice</name>
    <dbReference type="NCBI Taxonomy" id="103762"/>
    <lineage>
        <taxon>Eukaryota</taxon>
        <taxon>Viridiplantae</taxon>
        <taxon>Streptophyta</taxon>
        <taxon>Embryophyta</taxon>
        <taxon>Tracheophyta</taxon>
        <taxon>Spermatophyta</taxon>
        <taxon>Magnoliopsida</taxon>
        <taxon>Liliopsida</taxon>
        <taxon>Poales</taxon>
        <taxon>Poaceae</taxon>
        <taxon>BOP clade</taxon>
        <taxon>Oryzoideae</taxon>
        <taxon>Oryzeae</taxon>
        <taxon>Zizaniinae</taxon>
        <taxon>Zizania</taxon>
    </lineage>
</organism>
<keyword evidence="3" id="KW-1185">Reference proteome</keyword>
<reference evidence="2" key="1">
    <citation type="journal article" date="2021" name="bioRxiv">
        <title>Whole Genome Assembly and Annotation of Northern Wild Rice, Zizania palustris L., Supports a Whole Genome Duplication in the Zizania Genus.</title>
        <authorList>
            <person name="Haas M."/>
            <person name="Kono T."/>
            <person name="Macchietto M."/>
            <person name="Millas R."/>
            <person name="McGilp L."/>
            <person name="Shao M."/>
            <person name="Duquette J."/>
            <person name="Hirsch C.N."/>
            <person name="Kimball J."/>
        </authorList>
    </citation>
    <scope>NUCLEOTIDE SEQUENCE</scope>
    <source>
        <tissue evidence="2">Fresh leaf tissue</tissue>
    </source>
</reference>
<feature type="region of interest" description="Disordered" evidence="1">
    <location>
        <begin position="1"/>
        <end position="67"/>
    </location>
</feature>
<feature type="compositionally biased region" description="Polar residues" evidence="1">
    <location>
        <begin position="40"/>
        <end position="55"/>
    </location>
</feature>
<sequence>MATTTSRHWRQTPAQATTSRRDSHLSELDSTRRRIFARRSGTNADHLSSPASSPANGDRSAEASGETFVVLSAEGRTDPLDEVRRRRHGTIANHRKKEDTRELSSALYAISSDRFEDPYCQTLSVIMLM</sequence>
<evidence type="ECO:0000313" key="3">
    <source>
        <dbReference type="Proteomes" id="UP000729402"/>
    </source>
</evidence>
<dbReference type="Proteomes" id="UP000729402">
    <property type="component" value="Unassembled WGS sequence"/>
</dbReference>
<proteinExistence type="predicted"/>
<name>A0A8J5RAS8_ZIZPA</name>
<dbReference type="AlphaFoldDB" id="A0A8J5RAS8"/>
<feature type="compositionally biased region" description="Polar residues" evidence="1">
    <location>
        <begin position="1"/>
        <end position="18"/>
    </location>
</feature>
<reference evidence="2" key="2">
    <citation type="submission" date="2021-02" db="EMBL/GenBank/DDBJ databases">
        <authorList>
            <person name="Kimball J.A."/>
            <person name="Haas M.W."/>
            <person name="Macchietto M."/>
            <person name="Kono T."/>
            <person name="Duquette J."/>
            <person name="Shao M."/>
        </authorList>
    </citation>
    <scope>NUCLEOTIDE SEQUENCE</scope>
    <source>
        <tissue evidence="2">Fresh leaf tissue</tissue>
    </source>
</reference>
<comment type="caution">
    <text evidence="2">The sequence shown here is derived from an EMBL/GenBank/DDBJ whole genome shotgun (WGS) entry which is preliminary data.</text>
</comment>
<evidence type="ECO:0000256" key="1">
    <source>
        <dbReference type="SAM" id="MobiDB-lite"/>
    </source>
</evidence>
<evidence type="ECO:0000313" key="2">
    <source>
        <dbReference type="EMBL" id="KAG8045957.1"/>
    </source>
</evidence>
<feature type="compositionally biased region" description="Basic and acidic residues" evidence="1">
    <location>
        <begin position="19"/>
        <end position="32"/>
    </location>
</feature>
<gene>
    <name evidence="2" type="ORF">GUJ93_ZPchr0008g12313</name>
</gene>
<dbReference type="EMBL" id="JAAALK010000290">
    <property type="protein sequence ID" value="KAG8045957.1"/>
    <property type="molecule type" value="Genomic_DNA"/>
</dbReference>